<dbReference type="Proteomes" id="UP001242995">
    <property type="component" value="Unassembled WGS sequence"/>
</dbReference>
<comment type="caution">
    <text evidence="2">The sequence shown here is derived from an EMBL/GenBank/DDBJ whole genome shotgun (WGS) entry which is preliminary data.</text>
</comment>
<keyword evidence="1" id="KW-0472">Membrane</keyword>
<gene>
    <name evidence="2" type="ORF">J2S90_003683</name>
    <name evidence="3" type="ORF">J2S93_003828</name>
</gene>
<reference evidence="2 4" key="1">
    <citation type="submission" date="2023-07" db="EMBL/GenBank/DDBJ databases">
        <title>Sorghum-associated microbial communities from plants grown in Nebraska, USA.</title>
        <authorList>
            <person name="Schachtman D."/>
        </authorList>
    </citation>
    <scope>NUCLEOTIDE SEQUENCE</scope>
    <source>
        <strain evidence="2">DS1006</strain>
        <strain evidence="3 4">DS1016</strain>
    </source>
</reference>
<name>A0AAW8DG12_9MICC</name>
<accession>A0AAW8DG12</accession>
<evidence type="ECO:0000313" key="2">
    <source>
        <dbReference type="EMBL" id="MDP9906698.1"/>
    </source>
</evidence>
<dbReference type="EMBL" id="JAUSRG010000013">
    <property type="protein sequence ID" value="MDP9906698.1"/>
    <property type="molecule type" value="Genomic_DNA"/>
</dbReference>
<proteinExistence type="predicted"/>
<feature type="transmembrane region" description="Helical" evidence="1">
    <location>
        <begin position="20"/>
        <end position="39"/>
    </location>
</feature>
<evidence type="ECO:0008006" key="6">
    <source>
        <dbReference type="Google" id="ProtNLM"/>
    </source>
</evidence>
<evidence type="ECO:0000313" key="3">
    <source>
        <dbReference type="EMBL" id="MDQ0182376.1"/>
    </source>
</evidence>
<keyword evidence="4" id="KW-1185">Reference proteome</keyword>
<dbReference type="AlphaFoldDB" id="A0AAW8DG12"/>
<sequence length="98" mass="11475">MSETGDGRKRLEPRMTRGSFRFMLCAWAGQTVISVLLALNGLVWRSPWDPPSFFLALGLFVITAVYLVYLLRVRRNDAPFWDEEEARRADWDRRGRQL</sequence>
<keyword evidence="1" id="KW-1133">Transmembrane helix</keyword>
<evidence type="ECO:0000313" key="4">
    <source>
        <dbReference type="Proteomes" id="UP001230951"/>
    </source>
</evidence>
<protein>
    <recommendedName>
        <fullName evidence="6">DUF2530 domain-containing protein</fullName>
    </recommendedName>
</protein>
<evidence type="ECO:0000256" key="1">
    <source>
        <dbReference type="SAM" id="Phobius"/>
    </source>
</evidence>
<dbReference type="EMBL" id="JAUSTF010000011">
    <property type="protein sequence ID" value="MDQ0182376.1"/>
    <property type="molecule type" value="Genomic_DNA"/>
</dbReference>
<dbReference type="Proteomes" id="UP001230951">
    <property type="component" value="Unassembled WGS sequence"/>
</dbReference>
<evidence type="ECO:0000313" key="5">
    <source>
        <dbReference type="Proteomes" id="UP001242995"/>
    </source>
</evidence>
<organism evidence="2 5">
    <name type="scientific">Arthrobacter bambusae</name>
    <dbReference type="NCBI Taxonomy" id="1338426"/>
    <lineage>
        <taxon>Bacteria</taxon>
        <taxon>Bacillati</taxon>
        <taxon>Actinomycetota</taxon>
        <taxon>Actinomycetes</taxon>
        <taxon>Micrococcales</taxon>
        <taxon>Micrococcaceae</taxon>
        <taxon>Arthrobacter</taxon>
    </lineage>
</organism>
<feature type="transmembrane region" description="Helical" evidence="1">
    <location>
        <begin position="51"/>
        <end position="71"/>
    </location>
</feature>
<dbReference type="RefSeq" id="WP_306963213.1">
    <property type="nucleotide sequence ID" value="NZ_JAUSRG010000013.1"/>
</dbReference>
<keyword evidence="1" id="KW-0812">Transmembrane</keyword>